<keyword evidence="2 4" id="KW-0863">Zinc-finger</keyword>
<feature type="compositionally biased region" description="Basic and acidic residues" evidence="5">
    <location>
        <begin position="8"/>
        <end position="17"/>
    </location>
</feature>
<dbReference type="InterPro" id="IPR036236">
    <property type="entry name" value="Znf_C2H2_sf"/>
</dbReference>
<evidence type="ECO:0000259" key="6">
    <source>
        <dbReference type="PROSITE" id="PS50808"/>
    </source>
</evidence>
<comment type="caution">
    <text evidence="7">The sequence shown here is derived from an EMBL/GenBank/DDBJ whole genome shotgun (WGS) entry which is preliminary data.</text>
</comment>
<evidence type="ECO:0000256" key="5">
    <source>
        <dbReference type="SAM" id="MobiDB-lite"/>
    </source>
</evidence>
<sequence length="159" mass="17586">MSNQHSSPETHDNDHTHQSNYISLDDTNPSLAPNVENVANATDAEEEEKLKAVKKARKAPVWEHFTIFFGPHPKTSARVLRAACNMCHKPLGAGPNDGTRHLSDHLKSCANKRKRDAGQPTLSQDRIGNVVAFTYSQTVARIEILAFKSLPSLYNGIIM</sequence>
<accession>A0A7J6VW88</accession>
<evidence type="ECO:0000256" key="3">
    <source>
        <dbReference type="ARBA" id="ARBA00022833"/>
    </source>
</evidence>
<keyword evidence="8" id="KW-1185">Reference proteome</keyword>
<dbReference type="Proteomes" id="UP000554482">
    <property type="component" value="Unassembled WGS sequence"/>
</dbReference>
<evidence type="ECO:0000256" key="2">
    <source>
        <dbReference type="ARBA" id="ARBA00022771"/>
    </source>
</evidence>
<dbReference type="PANTHER" id="PTHR34396">
    <property type="entry name" value="OS03G0264950 PROTEIN-RELATED"/>
    <property type="match status" value="1"/>
</dbReference>
<dbReference type="SUPFAM" id="SSF57667">
    <property type="entry name" value="beta-beta-alpha zinc fingers"/>
    <property type="match status" value="1"/>
</dbReference>
<feature type="region of interest" description="Disordered" evidence="5">
    <location>
        <begin position="1"/>
        <end position="34"/>
    </location>
</feature>
<name>A0A7J6VW88_THATH</name>
<evidence type="ECO:0000256" key="1">
    <source>
        <dbReference type="ARBA" id="ARBA00022723"/>
    </source>
</evidence>
<feature type="domain" description="BED-type" evidence="6">
    <location>
        <begin position="56"/>
        <end position="116"/>
    </location>
</feature>
<dbReference type="PROSITE" id="PS50808">
    <property type="entry name" value="ZF_BED"/>
    <property type="match status" value="1"/>
</dbReference>
<dbReference type="PANTHER" id="PTHR34396:SF25">
    <property type="entry name" value="BOUNDARY ELEMENT ASSOCIATED FACTOR"/>
    <property type="match status" value="1"/>
</dbReference>
<dbReference type="GO" id="GO:1990837">
    <property type="term" value="F:sequence-specific double-stranded DNA binding"/>
    <property type="evidence" value="ECO:0007669"/>
    <property type="project" value="TreeGrafter"/>
</dbReference>
<protein>
    <recommendedName>
        <fullName evidence="6">BED-type domain-containing protein</fullName>
    </recommendedName>
</protein>
<dbReference type="InterPro" id="IPR053031">
    <property type="entry name" value="Cuticle_assoc_protein"/>
</dbReference>
<dbReference type="GO" id="GO:0008270">
    <property type="term" value="F:zinc ion binding"/>
    <property type="evidence" value="ECO:0007669"/>
    <property type="project" value="UniProtKB-KW"/>
</dbReference>
<dbReference type="GO" id="GO:0006357">
    <property type="term" value="P:regulation of transcription by RNA polymerase II"/>
    <property type="evidence" value="ECO:0007669"/>
    <property type="project" value="TreeGrafter"/>
</dbReference>
<keyword evidence="3" id="KW-0862">Zinc</keyword>
<gene>
    <name evidence="7" type="ORF">FRX31_021821</name>
</gene>
<reference evidence="7 8" key="1">
    <citation type="submission" date="2020-06" db="EMBL/GenBank/DDBJ databases">
        <title>Transcriptomic and genomic resources for Thalictrum thalictroides and T. hernandezii: Facilitating candidate gene discovery in an emerging model plant lineage.</title>
        <authorList>
            <person name="Arias T."/>
            <person name="Riano-Pachon D.M."/>
            <person name="Di Stilio V.S."/>
        </authorList>
    </citation>
    <scope>NUCLEOTIDE SEQUENCE [LARGE SCALE GENOMIC DNA]</scope>
    <source>
        <strain evidence="8">cv. WT478/WT964</strain>
        <tissue evidence="7">Leaves</tissue>
    </source>
</reference>
<dbReference type="EMBL" id="JABWDY010026570">
    <property type="protein sequence ID" value="KAF5188592.1"/>
    <property type="molecule type" value="Genomic_DNA"/>
</dbReference>
<feature type="compositionally biased region" description="Polar residues" evidence="5">
    <location>
        <begin position="18"/>
        <end position="31"/>
    </location>
</feature>
<dbReference type="SMART" id="SM00614">
    <property type="entry name" value="ZnF_BED"/>
    <property type="match status" value="1"/>
</dbReference>
<evidence type="ECO:0000313" key="8">
    <source>
        <dbReference type="Proteomes" id="UP000554482"/>
    </source>
</evidence>
<evidence type="ECO:0000313" key="7">
    <source>
        <dbReference type="EMBL" id="KAF5188592.1"/>
    </source>
</evidence>
<dbReference type="GO" id="GO:0005634">
    <property type="term" value="C:nucleus"/>
    <property type="evidence" value="ECO:0007669"/>
    <property type="project" value="TreeGrafter"/>
</dbReference>
<dbReference type="InterPro" id="IPR003656">
    <property type="entry name" value="Znf_BED"/>
</dbReference>
<organism evidence="7 8">
    <name type="scientific">Thalictrum thalictroides</name>
    <name type="common">Rue-anemone</name>
    <name type="synonym">Anemone thalictroides</name>
    <dbReference type="NCBI Taxonomy" id="46969"/>
    <lineage>
        <taxon>Eukaryota</taxon>
        <taxon>Viridiplantae</taxon>
        <taxon>Streptophyta</taxon>
        <taxon>Embryophyta</taxon>
        <taxon>Tracheophyta</taxon>
        <taxon>Spermatophyta</taxon>
        <taxon>Magnoliopsida</taxon>
        <taxon>Ranunculales</taxon>
        <taxon>Ranunculaceae</taxon>
        <taxon>Thalictroideae</taxon>
        <taxon>Thalictrum</taxon>
    </lineage>
</organism>
<keyword evidence="1" id="KW-0479">Metal-binding</keyword>
<dbReference type="AlphaFoldDB" id="A0A7J6VW88"/>
<proteinExistence type="predicted"/>
<evidence type="ECO:0000256" key="4">
    <source>
        <dbReference type="PROSITE-ProRule" id="PRU00027"/>
    </source>
</evidence>